<dbReference type="SMART" id="SM00355">
    <property type="entry name" value="ZnF_C2H2"/>
    <property type="match status" value="6"/>
</dbReference>
<feature type="domain" description="C2H2-type" evidence="2">
    <location>
        <begin position="194"/>
        <end position="221"/>
    </location>
</feature>
<name>A0A1L7WN85_9HELO</name>
<gene>
    <name evidence="3" type="ORF">PAC_04109</name>
</gene>
<dbReference type="InterPro" id="IPR013087">
    <property type="entry name" value="Znf_C2H2_type"/>
</dbReference>
<protein>
    <recommendedName>
        <fullName evidence="2">C2H2-type domain-containing protein</fullName>
    </recommendedName>
</protein>
<feature type="compositionally biased region" description="Basic and acidic residues" evidence="1">
    <location>
        <begin position="173"/>
        <end position="187"/>
    </location>
</feature>
<feature type="domain" description="C2H2-type" evidence="2">
    <location>
        <begin position="353"/>
        <end position="381"/>
    </location>
</feature>
<feature type="domain" description="C2H2-type" evidence="2">
    <location>
        <begin position="295"/>
        <end position="323"/>
    </location>
</feature>
<evidence type="ECO:0000313" key="3">
    <source>
        <dbReference type="EMBL" id="CZR54226.1"/>
    </source>
</evidence>
<dbReference type="Proteomes" id="UP000184330">
    <property type="component" value="Unassembled WGS sequence"/>
</dbReference>
<reference evidence="3 4" key="1">
    <citation type="submission" date="2016-03" db="EMBL/GenBank/DDBJ databases">
        <authorList>
            <person name="Ploux O."/>
        </authorList>
    </citation>
    <scope>NUCLEOTIDE SEQUENCE [LARGE SCALE GENOMIC DNA]</scope>
    <source>
        <strain evidence="3 4">UAMH 11012</strain>
    </source>
</reference>
<evidence type="ECO:0000259" key="2">
    <source>
        <dbReference type="SMART" id="SM00355"/>
    </source>
</evidence>
<proteinExistence type="predicted"/>
<feature type="domain" description="C2H2-type" evidence="2">
    <location>
        <begin position="326"/>
        <end position="350"/>
    </location>
</feature>
<feature type="region of interest" description="Disordered" evidence="1">
    <location>
        <begin position="105"/>
        <end position="193"/>
    </location>
</feature>
<dbReference type="STRING" id="576137.A0A1L7WN85"/>
<keyword evidence="4" id="KW-1185">Reference proteome</keyword>
<evidence type="ECO:0000256" key="1">
    <source>
        <dbReference type="SAM" id="MobiDB-lite"/>
    </source>
</evidence>
<organism evidence="3 4">
    <name type="scientific">Phialocephala subalpina</name>
    <dbReference type="NCBI Taxonomy" id="576137"/>
    <lineage>
        <taxon>Eukaryota</taxon>
        <taxon>Fungi</taxon>
        <taxon>Dikarya</taxon>
        <taxon>Ascomycota</taxon>
        <taxon>Pezizomycotina</taxon>
        <taxon>Leotiomycetes</taxon>
        <taxon>Helotiales</taxon>
        <taxon>Mollisiaceae</taxon>
        <taxon>Phialocephala</taxon>
        <taxon>Phialocephala fortinii species complex</taxon>
    </lineage>
</organism>
<dbReference type="OrthoDB" id="2687452at2759"/>
<feature type="domain" description="C2H2-type" evidence="2">
    <location>
        <begin position="233"/>
        <end position="259"/>
    </location>
</feature>
<accession>A0A1L7WN85</accession>
<sequence length="423" mass="48108">MSDNIEYAVQDSYGDDLFDFEAASGEYDEAVPSNNTPQALEMDNAEWKEKWDEFSMAEYHTALPTSSFEAYEHPTGGSVWTERAPTSMFHEQQPTSSIAATYNSPEESDIWNSDPSNFQHHGFSSGSGASTEPQNHLPFDQAVPGPRWPDDQQPQNSGVVDWALPAEGNQSELPRERLPREVEHDRSTASGRGIRCPWPSCEDNSTLFHDEDKATVHFQQHQYTLLQSWSGPINCSWPNCSSKVFKEKYILNRHLSNIHVTPLRCTVVGCTHPEPFGKQSDLNRHIKNIHENLRVFCPVESCELSIIGFARKYTLDKHVREKHDNVRCPFNHCGAAILDGEQESHFQNSHGDYECALMACERGLRSHFTWDAARLHLTNKHNVYRYTADWAVSPWGHDHIIRKNPGRKPLAECQDCLNSSEAR</sequence>
<dbReference type="EMBL" id="FJOG01000004">
    <property type="protein sequence ID" value="CZR54226.1"/>
    <property type="molecule type" value="Genomic_DNA"/>
</dbReference>
<feature type="domain" description="C2H2-type" evidence="2">
    <location>
        <begin position="263"/>
        <end position="290"/>
    </location>
</feature>
<dbReference type="Gene3D" id="3.30.160.60">
    <property type="entry name" value="Classic Zinc Finger"/>
    <property type="match status" value="1"/>
</dbReference>
<evidence type="ECO:0000313" key="4">
    <source>
        <dbReference type="Proteomes" id="UP000184330"/>
    </source>
</evidence>
<dbReference type="AlphaFoldDB" id="A0A1L7WN85"/>
<feature type="compositionally biased region" description="Polar residues" evidence="1">
    <location>
        <begin position="105"/>
        <end position="134"/>
    </location>
</feature>